<accession>A0ABS5TAD4</accession>
<dbReference type="Gene3D" id="3.30.1330.60">
    <property type="entry name" value="OmpA-like domain"/>
    <property type="match status" value="1"/>
</dbReference>
<evidence type="ECO:0000259" key="4">
    <source>
        <dbReference type="PROSITE" id="PS51123"/>
    </source>
</evidence>
<feature type="domain" description="OmpA-like" evidence="4">
    <location>
        <begin position="116"/>
        <end position="244"/>
    </location>
</feature>
<dbReference type="Pfam" id="PF00691">
    <property type="entry name" value="OmpA"/>
    <property type="match status" value="1"/>
</dbReference>
<evidence type="ECO:0000256" key="3">
    <source>
        <dbReference type="PROSITE-ProRule" id="PRU00473"/>
    </source>
</evidence>
<keyword evidence="2 3" id="KW-0472">Membrane</keyword>
<dbReference type="Pfam" id="PF04355">
    <property type="entry name" value="BamE"/>
    <property type="match status" value="1"/>
</dbReference>
<evidence type="ECO:0000256" key="1">
    <source>
        <dbReference type="ARBA" id="ARBA00022729"/>
    </source>
</evidence>
<sequence>MMINRFKNLLLIAMTTLVGCTSYGPDGFPKIEDSYLSQVIKYEPEQVAHVTVGTNKDAVRVALGNPQFNEFISNNWNYVLDIHNLNTNSYNRCQLKITFKNDIAQKLSWKGKQCPNDRVNNIKTASVLFGFAKYRATDIDPSSQRQLTALVNQMKSSSINIEHITLVGNADTVGQTLPNYTLGLERAKTVQQLLATQLGLAPGQFTLKSDSDLDAVQQQCITQSDDSMPCAQNFRRVDIYIKSQ</sequence>
<dbReference type="InterPro" id="IPR037873">
    <property type="entry name" value="BamE-like"/>
</dbReference>
<protein>
    <submittedName>
        <fullName evidence="5">Outer membrane protein assembly factor BamE</fullName>
    </submittedName>
</protein>
<dbReference type="EMBL" id="JABBFO010000010">
    <property type="protein sequence ID" value="MBT0727918.1"/>
    <property type="molecule type" value="Genomic_DNA"/>
</dbReference>
<dbReference type="InterPro" id="IPR007450">
    <property type="entry name" value="BamE_dom"/>
</dbReference>
<keyword evidence="6" id="KW-1185">Reference proteome</keyword>
<dbReference type="RefSeq" id="WP_214214937.1">
    <property type="nucleotide sequence ID" value="NZ_JABBFO010000010.1"/>
</dbReference>
<gene>
    <name evidence="5" type="primary">bamE</name>
    <name evidence="5" type="ORF">HGT73_11135</name>
</gene>
<evidence type="ECO:0000313" key="5">
    <source>
        <dbReference type="EMBL" id="MBT0727918.1"/>
    </source>
</evidence>
<dbReference type="Proteomes" id="UP000786875">
    <property type="component" value="Unassembled WGS sequence"/>
</dbReference>
<dbReference type="Gene3D" id="3.30.1450.10">
    <property type="match status" value="1"/>
</dbReference>
<dbReference type="InterPro" id="IPR006665">
    <property type="entry name" value="OmpA-like"/>
</dbReference>
<evidence type="ECO:0000313" key="6">
    <source>
        <dbReference type="Proteomes" id="UP000786875"/>
    </source>
</evidence>
<dbReference type="InterPro" id="IPR036737">
    <property type="entry name" value="OmpA-like_sf"/>
</dbReference>
<reference evidence="5 6" key="1">
    <citation type="submission" date="2020-04" db="EMBL/GenBank/DDBJ databases">
        <title>Genome sequencing of Rosenbergiella species.</title>
        <authorList>
            <person name="Alvarez-Perez S."/>
            <person name="Lievens B."/>
        </authorList>
    </citation>
    <scope>NUCLEOTIDE SEQUENCE [LARGE SCALE GENOMIC DNA]</scope>
    <source>
        <strain evidence="5 6">CdVSA20.1</strain>
    </source>
</reference>
<dbReference type="PROSITE" id="PS51123">
    <property type="entry name" value="OMPA_2"/>
    <property type="match status" value="1"/>
</dbReference>
<dbReference type="SUPFAM" id="SSF103088">
    <property type="entry name" value="OmpA-like"/>
    <property type="match status" value="1"/>
</dbReference>
<comment type="caution">
    <text evidence="5">The sequence shown here is derived from an EMBL/GenBank/DDBJ whole genome shotgun (WGS) entry which is preliminary data.</text>
</comment>
<keyword evidence="1" id="KW-0732">Signal</keyword>
<dbReference type="PROSITE" id="PS51257">
    <property type="entry name" value="PROKAR_LIPOPROTEIN"/>
    <property type="match status" value="1"/>
</dbReference>
<proteinExistence type="predicted"/>
<organism evidence="5 6">
    <name type="scientific">Rosenbergiella australiborealis</name>
    <dbReference type="NCBI Taxonomy" id="1544696"/>
    <lineage>
        <taxon>Bacteria</taxon>
        <taxon>Pseudomonadati</taxon>
        <taxon>Pseudomonadota</taxon>
        <taxon>Gammaproteobacteria</taxon>
        <taxon>Enterobacterales</taxon>
        <taxon>Erwiniaceae</taxon>
        <taxon>Rosenbergiella</taxon>
    </lineage>
</organism>
<evidence type="ECO:0000256" key="2">
    <source>
        <dbReference type="ARBA" id="ARBA00023136"/>
    </source>
</evidence>
<name>A0ABS5TAD4_9GAMM</name>